<evidence type="ECO:0000259" key="1">
    <source>
        <dbReference type="PROSITE" id="PS50943"/>
    </source>
</evidence>
<feature type="domain" description="HTH cro/C1-type" evidence="1">
    <location>
        <begin position="7"/>
        <end position="60"/>
    </location>
</feature>
<dbReference type="InterPro" id="IPR010982">
    <property type="entry name" value="Lambda_DNA-bd_dom_sf"/>
</dbReference>
<dbReference type="CDD" id="cd00093">
    <property type="entry name" value="HTH_XRE"/>
    <property type="match status" value="1"/>
</dbReference>
<gene>
    <name evidence="2" type="ORF">D358_00202</name>
</gene>
<keyword evidence="2" id="KW-0238">DNA-binding</keyword>
<reference evidence="2 3" key="1">
    <citation type="submission" date="2013-06" db="EMBL/GenBank/DDBJ databases">
        <authorList>
            <person name="Weinstock G."/>
            <person name="Sodergren E."/>
            <person name="Lobos E.A."/>
            <person name="Fulton L."/>
            <person name="Fulton R."/>
            <person name="Courtney L."/>
            <person name="Fronick C."/>
            <person name="O'Laughlin M."/>
            <person name="Godfrey J."/>
            <person name="Wilson R.M."/>
            <person name="Miner T."/>
            <person name="Farmer C."/>
            <person name="Delehaunty K."/>
            <person name="Cordes M."/>
            <person name="Minx P."/>
            <person name="Tomlinson C."/>
            <person name="Chen J."/>
            <person name="Wollam A."/>
            <person name="Pepin K.H."/>
            <person name="Bhonagiri V."/>
            <person name="Zhang X."/>
            <person name="Warren W."/>
            <person name="Mitreva M."/>
            <person name="Mardis E.R."/>
            <person name="Wilson R.K."/>
        </authorList>
    </citation>
    <scope>NUCLEOTIDE SEQUENCE [LARGE SCALE GENOMIC DNA]</scope>
    <source>
        <strain evidence="2 3">RP2S-4</strain>
    </source>
</reference>
<dbReference type="SUPFAM" id="SSF47413">
    <property type="entry name" value="lambda repressor-like DNA-binding domains"/>
    <property type="match status" value="1"/>
</dbReference>
<evidence type="ECO:0000313" key="2">
    <source>
        <dbReference type="EMBL" id="EPI11789.1"/>
    </source>
</evidence>
<dbReference type="Pfam" id="PF01381">
    <property type="entry name" value="HTH_3"/>
    <property type="match status" value="1"/>
</dbReference>
<dbReference type="GO" id="GO:0003677">
    <property type="term" value="F:DNA binding"/>
    <property type="evidence" value="ECO:0007669"/>
    <property type="project" value="UniProtKB-KW"/>
</dbReference>
<dbReference type="Gene3D" id="1.10.260.40">
    <property type="entry name" value="lambda repressor-like DNA-binding domains"/>
    <property type="match status" value="1"/>
</dbReference>
<name>A0ABC9TPK7_ENTFL</name>
<dbReference type="Gene3D" id="1.25.40.400">
    <property type="match status" value="1"/>
</dbReference>
<dbReference type="AlphaFoldDB" id="A0ABC9TPK7"/>
<evidence type="ECO:0000313" key="3">
    <source>
        <dbReference type="Proteomes" id="UP000015750"/>
    </source>
</evidence>
<dbReference type="PROSITE" id="PS50943">
    <property type="entry name" value="HTH_CROC1"/>
    <property type="match status" value="1"/>
</dbReference>
<proteinExistence type="predicted"/>
<dbReference type="SMART" id="SM00530">
    <property type="entry name" value="HTH_XRE"/>
    <property type="match status" value="1"/>
</dbReference>
<dbReference type="EMBL" id="ATIR01000007">
    <property type="protein sequence ID" value="EPI11789.1"/>
    <property type="molecule type" value="Genomic_DNA"/>
</dbReference>
<comment type="caution">
    <text evidence="2">The sequence shown here is derived from an EMBL/GenBank/DDBJ whole genome shotgun (WGS) entry which is preliminary data.</text>
</comment>
<dbReference type="RefSeq" id="WP_016626909.1">
    <property type="nucleotide sequence ID" value="NZ_KE351878.1"/>
</dbReference>
<sequence>MNINQTISALRKQLGFTQKDVSEGILSQSSYSRFERNEQSLSLEELEKILDRMGIQMNDINDLKQASNIHVAYIRKQIYSAFQGNLSNKEVVSLYFYSEEHKKESLMLLRYYYYIRQHFHTHSEQIPALTSKDLNEIFTVISRSKSLTSVYLQFIIDFTVHFTTPQLLHIINMYQNTEIPWGTAMDSTTNRLLPNLLSNIIDNLIDRAIVAKNEQDKQLLELVPSLLDQLKKALDILYSFNFSLLYKYSKLRYQFYVAATVQERTNAETEIKTFIDHLTQIIQITEIRNPYAESCKAGMINLLESGIPKTSPSYIIN</sequence>
<organism evidence="2 3">
    <name type="scientific">Enterococcus faecalis RP2S-4</name>
    <dbReference type="NCBI Taxonomy" id="1244145"/>
    <lineage>
        <taxon>Bacteria</taxon>
        <taxon>Bacillati</taxon>
        <taxon>Bacillota</taxon>
        <taxon>Bacilli</taxon>
        <taxon>Lactobacillales</taxon>
        <taxon>Enterococcaceae</taxon>
        <taxon>Enterococcus</taxon>
    </lineage>
</organism>
<protein>
    <submittedName>
        <fullName evidence="2">DNA-binding helix-turn-helix protein</fullName>
    </submittedName>
</protein>
<accession>A0ABC9TPK7</accession>
<dbReference type="Proteomes" id="UP000015750">
    <property type="component" value="Unassembled WGS sequence"/>
</dbReference>
<dbReference type="InterPro" id="IPR001387">
    <property type="entry name" value="Cro/C1-type_HTH"/>
</dbReference>